<keyword evidence="2" id="KW-1277">Toxin-antitoxin system</keyword>
<evidence type="ECO:0000256" key="7">
    <source>
        <dbReference type="ARBA" id="ARBA00022840"/>
    </source>
</evidence>
<evidence type="ECO:0000256" key="4">
    <source>
        <dbReference type="ARBA" id="ARBA00022695"/>
    </source>
</evidence>
<dbReference type="GO" id="GO:0016779">
    <property type="term" value="F:nucleotidyltransferase activity"/>
    <property type="evidence" value="ECO:0007669"/>
    <property type="project" value="UniProtKB-KW"/>
</dbReference>
<feature type="domain" description="Polymerase nucleotidyl transferase" evidence="10">
    <location>
        <begin position="28"/>
        <end position="93"/>
    </location>
</feature>
<keyword evidence="12" id="KW-1185">Reference proteome</keyword>
<proteinExistence type="inferred from homology"/>
<dbReference type="PANTHER" id="PTHR33571:SF14">
    <property type="entry name" value="PROTEIN ADENYLYLTRANSFERASE MJ0435-RELATED"/>
    <property type="match status" value="1"/>
</dbReference>
<sequence>MSPTSQPSVSTKGDLVRLLRSNAASLRGFGVQRLGLFGSFRHNQPTPESDVDLYVEFAPGQATFDHFMDLRFFCESLFGRPVEIVTPNSLSPHLGPHILRDIEYVLG</sequence>
<dbReference type="Pfam" id="PF01909">
    <property type="entry name" value="NTP_transf_2"/>
    <property type="match status" value="1"/>
</dbReference>
<keyword evidence="3" id="KW-0808">Transferase</keyword>
<evidence type="ECO:0000313" key="12">
    <source>
        <dbReference type="Proteomes" id="UP001138802"/>
    </source>
</evidence>
<name>A0A9X0WKX7_9GAMM</name>
<keyword evidence="8" id="KW-0460">Magnesium</keyword>
<dbReference type="RefSeq" id="WP_200389284.1">
    <property type="nucleotide sequence ID" value="NZ_NRSD01000026.1"/>
</dbReference>
<keyword evidence="6" id="KW-0547">Nucleotide-binding</keyword>
<dbReference type="InterPro" id="IPR002934">
    <property type="entry name" value="Polymerase_NTP_transf_dom"/>
</dbReference>
<dbReference type="GO" id="GO:0046872">
    <property type="term" value="F:metal ion binding"/>
    <property type="evidence" value="ECO:0007669"/>
    <property type="project" value="UniProtKB-KW"/>
</dbReference>
<evidence type="ECO:0000256" key="1">
    <source>
        <dbReference type="ARBA" id="ARBA00001946"/>
    </source>
</evidence>
<dbReference type="Gene3D" id="3.30.460.10">
    <property type="entry name" value="Beta Polymerase, domain 2"/>
    <property type="match status" value="1"/>
</dbReference>
<evidence type="ECO:0000256" key="5">
    <source>
        <dbReference type="ARBA" id="ARBA00022723"/>
    </source>
</evidence>
<gene>
    <name evidence="11" type="ORF">CKO25_17810</name>
</gene>
<evidence type="ECO:0000313" key="11">
    <source>
        <dbReference type="EMBL" id="MBK1646468.1"/>
    </source>
</evidence>
<accession>A0A9X0WKX7</accession>
<comment type="cofactor">
    <cofactor evidence="1">
        <name>Mg(2+)</name>
        <dbReference type="ChEBI" id="CHEBI:18420"/>
    </cofactor>
</comment>
<protein>
    <submittedName>
        <fullName evidence="11">Nucleotidyltransferase</fullName>
    </submittedName>
</protein>
<dbReference type="Proteomes" id="UP001138802">
    <property type="component" value="Unassembled WGS sequence"/>
</dbReference>
<dbReference type="EMBL" id="NRSD01000026">
    <property type="protein sequence ID" value="MBK1646468.1"/>
    <property type="molecule type" value="Genomic_DNA"/>
</dbReference>
<keyword evidence="4" id="KW-0548">Nucleotidyltransferase</keyword>
<keyword evidence="5" id="KW-0479">Metal-binding</keyword>
<evidence type="ECO:0000256" key="9">
    <source>
        <dbReference type="ARBA" id="ARBA00038276"/>
    </source>
</evidence>
<dbReference type="CDD" id="cd05403">
    <property type="entry name" value="NT_KNTase_like"/>
    <property type="match status" value="1"/>
</dbReference>
<evidence type="ECO:0000259" key="10">
    <source>
        <dbReference type="Pfam" id="PF01909"/>
    </source>
</evidence>
<reference evidence="11 12" key="1">
    <citation type="journal article" date="2020" name="Microorganisms">
        <title>Osmotic Adaptation and Compatible Solute Biosynthesis of Phototrophic Bacteria as Revealed from Genome Analyses.</title>
        <authorList>
            <person name="Imhoff J.F."/>
            <person name="Rahn T."/>
            <person name="Kunzel S."/>
            <person name="Keller A."/>
            <person name="Neulinger S.C."/>
        </authorList>
    </citation>
    <scope>NUCLEOTIDE SEQUENCE [LARGE SCALE GENOMIC DNA]</scope>
    <source>
        <strain evidence="11 12">DSM 21303</strain>
    </source>
</reference>
<dbReference type="InterPro" id="IPR043519">
    <property type="entry name" value="NT_sf"/>
</dbReference>
<dbReference type="GO" id="GO:0005524">
    <property type="term" value="F:ATP binding"/>
    <property type="evidence" value="ECO:0007669"/>
    <property type="project" value="UniProtKB-KW"/>
</dbReference>
<dbReference type="PANTHER" id="PTHR33571">
    <property type="entry name" value="SSL8005 PROTEIN"/>
    <property type="match status" value="1"/>
</dbReference>
<dbReference type="AlphaFoldDB" id="A0A9X0WKX7"/>
<comment type="similarity">
    <text evidence="9">Belongs to the MntA antitoxin family.</text>
</comment>
<evidence type="ECO:0000256" key="8">
    <source>
        <dbReference type="ARBA" id="ARBA00022842"/>
    </source>
</evidence>
<keyword evidence="7" id="KW-0067">ATP-binding</keyword>
<evidence type="ECO:0000256" key="2">
    <source>
        <dbReference type="ARBA" id="ARBA00022649"/>
    </source>
</evidence>
<evidence type="ECO:0000256" key="6">
    <source>
        <dbReference type="ARBA" id="ARBA00022741"/>
    </source>
</evidence>
<organism evidence="11 12">
    <name type="scientific">Thiocapsa imhoffii</name>
    <dbReference type="NCBI Taxonomy" id="382777"/>
    <lineage>
        <taxon>Bacteria</taxon>
        <taxon>Pseudomonadati</taxon>
        <taxon>Pseudomonadota</taxon>
        <taxon>Gammaproteobacteria</taxon>
        <taxon>Chromatiales</taxon>
        <taxon>Chromatiaceae</taxon>
        <taxon>Thiocapsa</taxon>
    </lineage>
</organism>
<comment type="caution">
    <text evidence="11">The sequence shown here is derived from an EMBL/GenBank/DDBJ whole genome shotgun (WGS) entry which is preliminary data.</text>
</comment>
<dbReference type="InterPro" id="IPR052038">
    <property type="entry name" value="Type-VII_TA_antitoxin"/>
</dbReference>
<dbReference type="SUPFAM" id="SSF81301">
    <property type="entry name" value="Nucleotidyltransferase"/>
    <property type="match status" value="1"/>
</dbReference>
<evidence type="ECO:0000256" key="3">
    <source>
        <dbReference type="ARBA" id="ARBA00022679"/>
    </source>
</evidence>